<evidence type="ECO:0000256" key="15">
    <source>
        <dbReference type="ARBA" id="ARBA00023180"/>
    </source>
</evidence>
<dbReference type="Proteomes" id="UP000824469">
    <property type="component" value="Unassembled WGS sequence"/>
</dbReference>
<dbReference type="Gene3D" id="1.10.510.10">
    <property type="entry name" value="Transferase(Phosphotransferase) domain 1"/>
    <property type="match status" value="1"/>
</dbReference>
<dbReference type="FunFam" id="3.30.200.20:FF:000328">
    <property type="entry name" value="Leucine-rich repeat protein kinase family protein"/>
    <property type="match status" value="1"/>
</dbReference>
<dbReference type="Pfam" id="PF00560">
    <property type="entry name" value="LRR_1"/>
    <property type="match status" value="2"/>
</dbReference>
<organism evidence="20 21">
    <name type="scientific">Taxus chinensis</name>
    <name type="common">Chinese yew</name>
    <name type="synonym">Taxus wallichiana var. chinensis</name>
    <dbReference type="NCBI Taxonomy" id="29808"/>
    <lineage>
        <taxon>Eukaryota</taxon>
        <taxon>Viridiplantae</taxon>
        <taxon>Streptophyta</taxon>
        <taxon>Embryophyta</taxon>
        <taxon>Tracheophyta</taxon>
        <taxon>Spermatophyta</taxon>
        <taxon>Pinopsida</taxon>
        <taxon>Pinidae</taxon>
        <taxon>Conifers II</taxon>
        <taxon>Cupressales</taxon>
        <taxon>Taxaceae</taxon>
        <taxon>Taxus</taxon>
    </lineage>
</organism>
<evidence type="ECO:0000256" key="18">
    <source>
        <dbReference type="SAM" id="Phobius"/>
    </source>
</evidence>
<comment type="subcellular location">
    <subcellularLocation>
        <location evidence="1">Membrane</location>
        <topology evidence="1">Single-pass type I membrane protein</topology>
    </subcellularLocation>
</comment>
<evidence type="ECO:0000256" key="17">
    <source>
        <dbReference type="SAM" id="MobiDB-lite"/>
    </source>
</evidence>
<dbReference type="PANTHER" id="PTHR45974">
    <property type="entry name" value="RECEPTOR-LIKE PROTEIN 55"/>
    <property type="match status" value="1"/>
</dbReference>
<keyword evidence="15" id="KW-0325">Glycoprotein</keyword>
<keyword evidence="12 18" id="KW-1133">Transmembrane helix</keyword>
<keyword evidence="6 18" id="KW-0812">Transmembrane</keyword>
<dbReference type="PANTHER" id="PTHR45974:SF134">
    <property type="entry name" value="OS01G0960400 PROTEIN"/>
    <property type="match status" value="1"/>
</dbReference>
<dbReference type="InterPro" id="IPR000719">
    <property type="entry name" value="Prot_kinase_dom"/>
</dbReference>
<feature type="binding site" evidence="16">
    <location>
        <position position="425"/>
    </location>
    <ligand>
        <name>ATP</name>
        <dbReference type="ChEBI" id="CHEBI:30616"/>
    </ligand>
</feature>
<dbReference type="InterPro" id="IPR025875">
    <property type="entry name" value="Leu-rich_rpt_4"/>
</dbReference>
<evidence type="ECO:0000256" key="3">
    <source>
        <dbReference type="ARBA" id="ARBA00022527"/>
    </source>
</evidence>
<feature type="region of interest" description="Disordered" evidence="17">
    <location>
        <begin position="701"/>
        <end position="724"/>
    </location>
</feature>
<evidence type="ECO:0000256" key="8">
    <source>
        <dbReference type="ARBA" id="ARBA00022737"/>
    </source>
</evidence>
<dbReference type="GO" id="GO:0005524">
    <property type="term" value="F:ATP binding"/>
    <property type="evidence" value="ECO:0007669"/>
    <property type="project" value="UniProtKB-UniRule"/>
</dbReference>
<keyword evidence="7" id="KW-0732">Signal</keyword>
<evidence type="ECO:0000256" key="4">
    <source>
        <dbReference type="ARBA" id="ARBA00022614"/>
    </source>
</evidence>
<dbReference type="AlphaFoldDB" id="A0AA38FVR8"/>
<dbReference type="InterPro" id="IPR001245">
    <property type="entry name" value="Ser-Thr/Tyr_kinase_cat_dom"/>
</dbReference>
<accession>A0AA38FVR8</accession>
<evidence type="ECO:0000256" key="12">
    <source>
        <dbReference type="ARBA" id="ARBA00022989"/>
    </source>
</evidence>
<reference evidence="20 21" key="1">
    <citation type="journal article" date="2021" name="Nat. Plants">
        <title>The Taxus genome provides insights into paclitaxel biosynthesis.</title>
        <authorList>
            <person name="Xiong X."/>
            <person name="Gou J."/>
            <person name="Liao Q."/>
            <person name="Li Y."/>
            <person name="Zhou Q."/>
            <person name="Bi G."/>
            <person name="Li C."/>
            <person name="Du R."/>
            <person name="Wang X."/>
            <person name="Sun T."/>
            <person name="Guo L."/>
            <person name="Liang H."/>
            <person name="Lu P."/>
            <person name="Wu Y."/>
            <person name="Zhang Z."/>
            <person name="Ro D.K."/>
            <person name="Shang Y."/>
            <person name="Huang S."/>
            <person name="Yan J."/>
        </authorList>
    </citation>
    <scope>NUCLEOTIDE SEQUENCE [LARGE SCALE GENOMIC DNA]</scope>
    <source>
        <strain evidence="20">Ta-2019</strain>
    </source>
</reference>
<feature type="non-terminal residue" evidence="20">
    <location>
        <position position="724"/>
    </location>
</feature>
<dbReference type="SMART" id="SM00220">
    <property type="entry name" value="S_TKc"/>
    <property type="match status" value="1"/>
</dbReference>
<keyword evidence="11 16" id="KW-0067">ATP-binding</keyword>
<dbReference type="Pfam" id="PF12799">
    <property type="entry name" value="LRR_4"/>
    <property type="match status" value="1"/>
</dbReference>
<evidence type="ECO:0000256" key="11">
    <source>
        <dbReference type="ARBA" id="ARBA00022840"/>
    </source>
</evidence>
<evidence type="ECO:0000313" key="20">
    <source>
        <dbReference type="EMBL" id="KAH9311371.1"/>
    </source>
</evidence>
<dbReference type="EMBL" id="JAHRHJ020000006">
    <property type="protein sequence ID" value="KAH9311371.1"/>
    <property type="molecule type" value="Genomic_DNA"/>
</dbReference>
<dbReference type="GO" id="GO:0004674">
    <property type="term" value="F:protein serine/threonine kinase activity"/>
    <property type="evidence" value="ECO:0007669"/>
    <property type="project" value="UniProtKB-KW"/>
</dbReference>
<name>A0AA38FVR8_TAXCH</name>
<proteinExistence type="predicted"/>
<dbReference type="FunFam" id="1.10.510.10:FF:000453">
    <property type="entry name" value="LRR receptor-like serine/threonine-protein kinase HSL2"/>
    <property type="match status" value="1"/>
</dbReference>
<keyword evidence="21" id="KW-1185">Reference proteome</keyword>
<feature type="domain" description="Protein kinase" evidence="19">
    <location>
        <begin position="397"/>
        <end position="670"/>
    </location>
</feature>
<dbReference type="PROSITE" id="PS00108">
    <property type="entry name" value="PROTEIN_KINASE_ST"/>
    <property type="match status" value="1"/>
</dbReference>
<keyword evidence="9 16" id="KW-0547">Nucleotide-binding</keyword>
<gene>
    <name evidence="20" type="ORF">KI387_026406</name>
</gene>
<dbReference type="InterPro" id="IPR001611">
    <property type="entry name" value="Leu-rich_rpt"/>
</dbReference>
<dbReference type="Pfam" id="PF07714">
    <property type="entry name" value="PK_Tyr_Ser-Thr"/>
    <property type="match status" value="1"/>
</dbReference>
<evidence type="ECO:0000256" key="6">
    <source>
        <dbReference type="ARBA" id="ARBA00022692"/>
    </source>
</evidence>
<keyword evidence="10" id="KW-0418">Kinase</keyword>
<evidence type="ECO:0000259" key="19">
    <source>
        <dbReference type="PROSITE" id="PS50011"/>
    </source>
</evidence>
<keyword evidence="4" id="KW-0433">Leucine-rich repeat</keyword>
<evidence type="ECO:0000256" key="16">
    <source>
        <dbReference type="PROSITE-ProRule" id="PRU10141"/>
    </source>
</evidence>
<comment type="caution">
    <text evidence="20">The sequence shown here is derived from an EMBL/GenBank/DDBJ whole genome shotgun (WGS) entry which is preliminary data.</text>
</comment>
<keyword evidence="8" id="KW-0677">Repeat</keyword>
<keyword evidence="5" id="KW-0808">Transferase</keyword>
<evidence type="ECO:0000256" key="5">
    <source>
        <dbReference type="ARBA" id="ARBA00022679"/>
    </source>
</evidence>
<keyword evidence="3" id="KW-0723">Serine/threonine-protein kinase</keyword>
<evidence type="ECO:0000256" key="9">
    <source>
        <dbReference type="ARBA" id="ARBA00022741"/>
    </source>
</evidence>
<dbReference type="OMA" id="CPFPYEY"/>
<dbReference type="Gene3D" id="3.80.10.10">
    <property type="entry name" value="Ribonuclease Inhibitor"/>
    <property type="match status" value="2"/>
</dbReference>
<evidence type="ECO:0000256" key="14">
    <source>
        <dbReference type="ARBA" id="ARBA00023170"/>
    </source>
</evidence>
<keyword evidence="14" id="KW-0675">Receptor</keyword>
<dbReference type="EC" id="2.7.11.1" evidence="2"/>
<dbReference type="CDD" id="cd14066">
    <property type="entry name" value="STKc_IRAK"/>
    <property type="match status" value="1"/>
</dbReference>
<dbReference type="SUPFAM" id="SSF52058">
    <property type="entry name" value="L domain-like"/>
    <property type="match status" value="1"/>
</dbReference>
<protein>
    <recommendedName>
        <fullName evidence="2">non-specific serine/threonine protein kinase</fullName>
        <ecNumber evidence="2">2.7.11.1</ecNumber>
    </recommendedName>
</protein>
<evidence type="ECO:0000256" key="2">
    <source>
        <dbReference type="ARBA" id="ARBA00012513"/>
    </source>
</evidence>
<dbReference type="InterPro" id="IPR032675">
    <property type="entry name" value="LRR_dom_sf"/>
</dbReference>
<feature type="transmembrane region" description="Helical" evidence="18">
    <location>
        <begin position="331"/>
        <end position="359"/>
    </location>
</feature>
<dbReference type="PROSITE" id="PS00107">
    <property type="entry name" value="PROTEIN_KINASE_ATP"/>
    <property type="match status" value="1"/>
</dbReference>
<dbReference type="InterPro" id="IPR011009">
    <property type="entry name" value="Kinase-like_dom_sf"/>
</dbReference>
<keyword evidence="13 18" id="KW-0472">Membrane</keyword>
<dbReference type="SUPFAM" id="SSF56112">
    <property type="entry name" value="Protein kinase-like (PK-like)"/>
    <property type="match status" value="1"/>
</dbReference>
<dbReference type="InterPro" id="IPR017441">
    <property type="entry name" value="Protein_kinase_ATP_BS"/>
</dbReference>
<evidence type="ECO:0000313" key="21">
    <source>
        <dbReference type="Proteomes" id="UP000824469"/>
    </source>
</evidence>
<dbReference type="PROSITE" id="PS50011">
    <property type="entry name" value="PROTEIN_KINASE_DOM"/>
    <property type="match status" value="1"/>
</dbReference>
<evidence type="ECO:0000256" key="13">
    <source>
        <dbReference type="ARBA" id="ARBA00023136"/>
    </source>
</evidence>
<sequence>QLDNNHFTSSEIPHSYTKMSKLRKLSLRNCGLQGSIPDFSSIPALDYLDLSHNNLTGEIPSTTLSMNITTIDLSHNKLNGSISSNFSALPKLQRLSLDNNQLSGAVPVSIGLNVSFGSNTTLLLDFRNNSLSNINTSTIETIPNITMWLGGNPVCNQDNQRVIAELCGTQNRIEDSGGSNNNSIISCDLNSCPPPDYEYIPDSKCFCVAPFEVGFRLKSPGFSYFPPYIESFEDYMTSGLNLNLYQLSIDRYIWEPGPRLSMILKFYPPKNQAVRIFNDSEIRRIREKFAGWTIRDNYLFGPHEWINITLEGQYATVNLGSSEGSGLSKHALVGIVIGTIFGTTVVSSIVIVMVFKWHINHTNSASKRKLLGSRKRVKVTGVKDFDFEEMALATQNFSTSMQIGQGGYGKVYKGILSDGTIVAVKRALEGSLQGEKEFSTEIDLLSRVHHLNLVSLVGYCDDEGEQMLVYEYMSNGTLREHLSASSEKPLNFVQRLRISLGAARGILYLHNEANPPIFHRDIKASNILLDHRFNARVADFGLSRLAPVPDLEGSAPGHVSTVVKGTPGYLDPEYFLTHKLTDKSDVYSFGVVLLELLTGMQPISHGKNLVREVNMAYESGMMLSMIDLRIGSYPSECLEPFANLALSCCKNETDARPSMSEVVHKLEKILQFTPGADTTHMQSVEMDALRKPFSVEKASQNPSVSSNILGSDLLSGTTPSIEPR</sequence>
<evidence type="ECO:0000256" key="7">
    <source>
        <dbReference type="ARBA" id="ARBA00022729"/>
    </source>
</evidence>
<dbReference type="Gene3D" id="3.30.200.20">
    <property type="entry name" value="Phosphorylase Kinase, domain 1"/>
    <property type="match status" value="1"/>
</dbReference>
<dbReference type="InterPro" id="IPR008271">
    <property type="entry name" value="Ser/Thr_kinase_AS"/>
</dbReference>
<dbReference type="GO" id="GO:0016020">
    <property type="term" value="C:membrane"/>
    <property type="evidence" value="ECO:0007669"/>
    <property type="project" value="UniProtKB-SubCell"/>
</dbReference>
<evidence type="ECO:0000256" key="10">
    <source>
        <dbReference type="ARBA" id="ARBA00022777"/>
    </source>
</evidence>
<evidence type="ECO:0000256" key="1">
    <source>
        <dbReference type="ARBA" id="ARBA00004479"/>
    </source>
</evidence>